<dbReference type="NCBIfam" id="TIGR02906">
    <property type="entry name" value="spore_CotS"/>
    <property type="match status" value="1"/>
</dbReference>
<dbReference type="SUPFAM" id="SSF56112">
    <property type="entry name" value="Protein kinase-like (PK-like)"/>
    <property type="match status" value="1"/>
</dbReference>
<evidence type="ECO:0000259" key="1">
    <source>
        <dbReference type="Pfam" id="PF01636"/>
    </source>
</evidence>
<dbReference type="AlphaFoldDB" id="A0A1V4IU79"/>
<dbReference type="Proteomes" id="UP000190080">
    <property type="component" value="Unassembled WGS sequence"/>
</dbReference>
<comment type="caution">
    <text evidence="2">The sequence shown here is derived from an EMBL/GenBank/DDBJ whole genome shotgun (WGS) entry which is preliminary data.</text>
</comment>
<dbReference type="InterPro" id="IPR011009">
    <property type="entry name" value="Kinase-like_dom_sf"/>
</dbReference>
<dbReference type="PANTHER" id="PTHR39179:SF1">
    <property type="entry name" value="SPORE COAT PROTEIN I"/>
    <property type="match status" value="1"/>
</dbReference>
<dbReference type="Gene3D" id="3.30.200.20">
    <property type="entry name" value="Phosphorylase Kinase, domain 1"/>
    <property type="match status" value="1"/>
</dbReference>
<accession>A0A1V4IU79</accession>
<sequence>MEDSFVSQVVRDNYNINATSVEKIKNIYKVSDGQKNYCLKIIKYELAHFLFIIGTINYLIENNFKAVLPIIRTVDGRQYISIDNAYAYLYPWVEARKSNYDNPSDIKKAVNTLAFLHKKSNGFILTENMMPRIGWFRWIDIFRTRTSEILDFKNRIEQKPNKTDFDEMYMKHIEDELYRSELSIEHLSESDYYIKMMDEIRFHGFCHHDFANHNVLFDLNGEVRVIDFDYVILDSHLHDLASILIRTMKNGKWDIKNAEYILRCYSEVKRVESNDIPILAAFMEFPQDFWQVGIQYYWEKQPWGEEFFLRKLRRIIEDADYKQDFIDNFNCANSINIL</sequence>
<organism evidence="2 3">
    <name type="scientific">Clostridium oryzae</name>
    <dbReference type="NCBI Taxonomy" id="1450648"/>
    <lineage>
        <taxon>Bacteria</taxon>
        <taxon>Bacillati</taxon>
        <taxon>Bacillota</taxon>
        <taxon>Clostridia</taxon>
        <taxon>Eubacteriales</taxon>
        <taxon>Clostridiaceae</taxon>
        <taxon>Clostridium</taxon>
    </lineage>
</organism>
<name>A0A1V4IU79_9CLOT</name>
<dbReference type="GO" id="GO:0042601">
    <property type="term" value="C:endospore-forming forespore"/>
    <property type="evidence" value="ECO:0007669"/>
    <property type="project" value="TreeGrafter"/>
</dbReference>
<dbReference type="RefSeq" id="WP_079422578.1">
    <property type="nucleotide sequence ID" value="NZ_MZGV01000009.1"/>
</dbReference>
<dbReference type="EMBL" id="MZGV01000009">
    <property type="protein sequence ID" value="OPJ63370.1"/>
    <property type="molecule type" value="Genomic_DNA"/>
</dbReference>
<evidence type="ECO:0000313" key="3">
    <source>
        <dbReference type="Proteomes" id="UP000190080"/>
    </source>
</evidence>
<feature type="domain" description="Aminoglycoside phosphotransferase" evidence="1">
    <location>
        <begin position="28"/>
        <end position="245"/>
    </location>
</feature>
<dbReference type="STRING" id="1450648.CLORY_11520"/>
<dbReference type="Pfam" id="PF01636">
    <property type="entry name" value="APH"/>
    <property type="match status" value="1"/>
</dbReference>
<protein>
    <submittedName>
        <fullName evidence="2">Spore coat protein S</fullName>
    </submittedName>
</protein>
<dbReference type="InterPro" id="IPR047175">
    <property type="entry name" value="CotS-like"/>
</dbReference>
<keyword evidence="3" id="KW-1185">Reference proteome</keyword>
<evidence type="ECO:0000313" key="2">
    <source>
        <dbReference type="EMBL" id="OPJ63370.1"/>
    </source>
</evidence>
<gene>
    <name evidence="2" type="primary">cotS</name>
    <name evidence="2" type="ORF">CLORY_11520</name>
</gene>
<proteinExistence type="predicted"/>
<dbReference type="OrthoDB" id="9771902at2"/>
<keyword evidence="2" id="KW-0946">Virion</keyword>
<keyword evidence="2" id="KW-0167">Capsid protein</keyword>
<dbReference type="Gene3D" id="3.90.1200.10">
    <property type="match status" value="1"/>
</dbReference>
<reference evidence="2 3" key="1">
    <citation type="submission" date="2017-03" db="EMBL/GenBank/DDBJ databases">
        <title>Genome sequence of Clostridium oryzae DSM 28571.</title>
        <authorList>
            <person name="Poehlein A."/>
            <person name="Daniel R."/>
        </authorList>
    </citation>
    <scope>NUCLEOTIDE SEQUENCE [LARGE SCALE GENOMIC DNA]</scope>
    <source>
        <strain evidence="2 3">DSM 28571</strain>
    </source>
</reference>
<dbReference type="InterPro" id="IPR002575">
    <property type="entry name" value="Aminoglycoside_PTrfase"/>
</dbReference>
<dbReference type="PANTHER" id="PTHR39179">
    <property type="entry name" value="SPORE COAT PROTEIN I"/>
    <property type="match status" value="1"/>
</dbReference>
<dbReference type="InterPro" id="IPR014255">
    <property type="entry name" value="Spore_coat_CotS"/>
</dbReference>